<dbReference type="Proteomes" id="UP000001514">
    <property type="component" value="Unassembled WGS sequence"/>
</dbReference>
<organism evidence="3">
    <name type="scientific">Selaginella moellendorffii</name>
    <name type="common">Spikemoss</name>
    <dbReference type="NCBI Taxonomy" id="88036"/>
    <lineage>
        <taxon>Eukaryota</taxon>
        <taxon>Viridiplantae</taxon>
        <taxon>Streptophyta</taxon>
        <taxon>Embryophyta</taxon>
        <taxon>Tracheophyta</taxon>
        <taxon>Lycopodiopsida</taxon>
        <taxon>Selaginellales</taxon>
        <taxon>Selaginellaceae</taxon>
        <taxon>Selaginella</taxon>
    </lineage>
</organism>
<name>D8SZD5_SELML</name>
<keyword evidence="3" id="KW-1185">Reference proteome</keyword>
<evidence type="ECO:0000313" key="2">
    <source>
        <dbReference type="EMBL" id="EFJ10193.1"/>
    </source>
</evidence>
<dbReference type="InParanoid" id="D8SZD5"/>
<reference evidence="2 3" key="1">
    <citation type="journal article" date="2011" name="Science">
        <title>The Selaginella genome identifies genetic changes associated with the evolution of vascular plants.</title>
        <authorList>
            <person name="Banks J.A."/>
            <person name="Nishiyama T."/>
            <person name="Hasebe M."/>
            <person name="Bowman J.L."/>
            <person name="Gribskov M."/>
            <person name="dePamphilis C."/>
            <person name="Albert V.A."/>
            <person name="Aono N."/>
            <person name="Aoyama T."/>
            <person name="Ambrose B.A."/>
            <person name="Ashton N.W."/>
            <person name="Axtell M.J."/>
            <person name="Barker E."/>
            <person name="Barker M.S."/>
            <person name="Bennetzen J.L."/>
            <person name="Bonawitz N.D."/>
            <person name="Chapple C."/>
            <person name="Cheng C."/>
            <person name="Correa L.G."/>
            <person name="Dacre M."/>
            <person name="DeBarry J."/>
            <person name="Dreyer I."/>
            <person name="Elias M."/>
            <person name="Engstrom E.M."/>
            <person name="Estelle M."/>
            <person name="Feng L."/>
            <person name="Finet C."/>
            <person name="Floyd S.K."/>
            <person name="Frommer W.B."/>
            <person name="Fujita T."/>
            <person name="Gramzow L."/>
            <person name="Gutensohn M."/>
            <person name="Harholt J."/>
            <person name="Hattori M."/>
            <person name="Heyl A."/>
            <person name="Hirai T."/>
            <person name="Hiwatashi Y."/>
            <person name="Ishikawa M."/>
            <person name="Iwata M."/>
            <person name="Karol K.G."/>
            <person name="Koehler B."/>
            <person name="Kolukisaoglu U."/>
            <person name="Kubo M."/>
            <person name="Kurata T."/>
            <person name="Lalonde S."/>
            <person name="Li K."/>
            <person name="Li Y."/>
            <person name="Litt A."/>
            <person name="Lyons E."/>
            <person name="Manning G."/>
            <person name="Maruyama T."/>
            <person name="Michael T.P."/>
            <person name="Mikami K."/>
            <person name="Miyazaki S."/>
            <person name="Morinaga S."/>
            <person name="Murata T."/>
            <person name="Mueller-Roeber B."/>
            <person name="Nelson D.R."/>
            <person name="Obara M."/>
            <person name="Oguri Y."/>
            <person name="Olmstead R.G."/>
            <person name="Onodera N."/>
            <person name="Petersen B.L."/>
            <person name="Pils B."/>
            <person name="Prigge M."/>
            <person name="Rensing S.A."/>
            <person name="Riano-Pachon D.M."/>
            <person name="Roberts A.W."/>
            <person name="Sato Y."/>
            <person name="Scheller H.V."/>
            <person name="Schulz B."/>
            <person name="Schulz C."/>
            <person name="Shakirov E.V."/>
            <person name="Shibagaki N."/>
            <person name="Shinohara N."/>
            <person name="Shippen D.E."/>
            <person name="Soerensen I."/>
            <person name="Sotooka R."/>
            <person name="Sugimoto N."/>
            <person name="Sugita M."/>
            <person name="Sumikawa N."/>
            <person name="Tanurdzic M."/>
            <person name="Theissen G."/>
            <person name="Ulvskov P."/>
            <person name="Wakazuki S."/>
            <person name="Weng J.K."/>
            <person name="Willats W.W."/>
            <person name="Wipf D."/>
            <person name="Wolf P.G."/>
            <person name="Yang L."/>
            <person name="Zimmer A.D."/>
            <person name="Zhu Q."/>
            <person name="Mitros T."/>
            <person name="Hellsten U."/>
            <person name="Loque D."/>
            <person name="Otillar R."/>
            <person name="Salamov A."/>
            <person name="Schmutz J."/>
            <person name="Shapiro H."/>
            <person name="Lindquist E."/>
            <person name="Lucas S."/>
            <person name="Rokhsar D."/>
            <person name="Grigoriev I.V."/>
        </authorList>
    </citation>
    <scope>NUCLEOTIDE SEQUENCE [LARGE SCALE GENOMIC DNA]</scope>
</reference>
<dbReference type="AlphaFoldDB" id="D8SZD5"/>
<dbReference type="KEGG" id="smo:SELMODRAFT_427374"/>
<sequence>MEKIGIDHPFQSSGNDFKIQEGSLSKAASLKGRRLLIMDENRATLTVLLSLLMKLLSHKLYYSRLPRDADGFYVVVLTPKASPCSVQTSSVRPGTLLQGRFARFWLQDSTRSLTSRPDSLRTEPVEQKIPPRDEASQQRFAIEVPSSTSAAPAALLSRKFSTYNYSRTGTGSKTTETSRQWPSSSFRSRPRGFLLCFKEIIQAVPQLRTEKNMRKSRKK</sequence>
<evidence type="ECO:0000313" key="3">
    <source>
        <dbReference type="Proteomes" id="UP000001514"/>
    </source>
</evidence>
<proteinExistence type="predicted"/>
<feature type="compositionally biased region" description="Low complexity" evidence="1">
    <location>
        <begin position="178"/>
        <end position="187"/>
    </location>
</feature>
<feature type="compositionally biased region" description="Polar residues" evidence="1">
    <location>
        <begin position="166"/>
        <end position="177"/>
    </location>
</feature>
<accession>D8SZD5</accession>
<dbReference type="Gramene" id="EFJ10193">
    <property type="protein sequence ID" value="EFJ10193"/>
    <property type="gene ID" value="SELMODRAFT_427374"/>
</dbReference>
<evidence type="ECO:0000256" key="1">
    <source>
        <dbReference type="SAM" id="MobiDB-lite"/>
    </source>
</evidence>
<dbReference type="HOGENOM" id="CLU_1263410_0_0_1"/>
<feature type="region of interest" description="Disordered" evidence="1">
    <location>
        <begin position="114"/>
        <end position="135"/>
    </location>
</feature>
<gene>
    <name evidence="2" type="ORF">SELMODRAFT_427374</name>
</gene>
<protein>
    <submittedName>
        <fullName evidence="2">Uncharacterized protein</fullName>
    </submittedName>
</protein>
<feature type="region of interest" description="Disordered" evidence="1">
    <location>
        <begin position="166"/>
        <end position="187"/>
    </location>
</feature>
<dbReference type="EMBL" id="GL377655">
    <property type="protein sequence ID" value="EFJ10193.1"/>
    <property type="molecule type" value="Genomic_DNA"/>
</dbReference>
<feature type="compositionally biased region" description="Basic and acidic residues" evidence="1">
    <location>
        <begin position="118"/>
        <end position="135"/>
    </location>
</feature>